<comment type="similarity">
    <text evidence="2 6">Belongs to the cytochrome P450 family.</text>
</comment>
<evidence type="ECO:0000256" key="1">
    <source>
        <dbReference type="ARBA" id="ARBA00001971"/>
    </source>
</evidence>
<dbReference type="InterPro" id="IPR029068">
    <property type="entry name" value="Glyas_Bleomycin-R_OHBP_Dase"/>
</dbReference>
<dbReference type="SUPFAM" id="SSF48264">
    <property type="entry name" value="Cytochrome P450"/>
    <property type="match status" value="1"/>
</dbReference>
<dbReference type="Pfam" id="PF00067">
    <property type="entry name" value="p450"/>
    <property type="match status" value="1"/>
</dbReference>
<keyword evidence="6" id="KW-0560">Oxidoreductase</keyword>
<dbReference type="InterPro" id="IPR053007">
    <property type="entry name" value="CYP450_monoxygenase_sec-met"/>
</dbReference>
<gene>
    <name evidence="8" type="ORF">VTJ49DRAFT_5055</name>
</gene>
<protein>
    <recommendedName>
        <fullName evidence="7">VOC domain-containing protein</fullName>
    </recommendedName>
</protein>
<dbReference type="Gene3D" id="1.10.630.10">
    <property type="entry name" value="Cytochrome P450"/>
    <property type="match status" value="1"/>
</dbReference>
<evidence type="ECO:0000256" key="3">
    <source>
        <dbReference type="ARBA" id="ARBA00022723"/>
    </source>
</evidence>
<keyword evidence="3 6" id="KW-0479">Metal-binding</keyword>
<keyword evidence="9" id="KW-1185">Reference proteome</keyword>
<dbReference type="PANTHER" id="PTHR47582:SF1">
    <property type="entry name" value="P450, PUTATIVE (EUROFUNG)-RELATED"/>
    <property type="match status" value="1"/>
</dbReference>
<comment type="cofactor">
    <cofactor evidence="1">
        <name>heme</name>
        <dbReference type="ChEBI" id="CHEBI:30413"/>
    </cofactor>
</comment>
<evidence type="ECO:0000256" key="6">
    <source>
        <dbReference type="RuleBase" id="RU000461"/>
    </source>
</evidence>
<dbReference type="PRINTS" id="PR00465">
    <property type="entry name" value="EP450IV"/>
</dbReference>
<evidence type="ECO:0000313" key="9">
    <source>
        <dbReference type="Proteomes" id="UP001583172"/>
    </source>
</evidence>
<organism evidence="8 9">
    <name type="scientific">Humicola insolens</name>
    <name type="common">Soft-rot fungus</name>
    <dbReference type="NCBI Taxonomy" id="85995"/>
    <lineage>
        <taxon>Eukaryota</taxon>
        <taxon>Fungi</taxon>
        <taxon>Dikarya</taxon>
        <taxon>Ascomycota</taxon>
        <taxon>Pezizomycotina</taxon>
        <taxon>Sordariomycetes</taxon>
        <taxon>Sordariomycetidae</taxon>
        <taxon>Sordariales</taxon>
        <taxon>Chaetomiaceae</taxon>
        <taxon>Mycothermus</taxon>
    </lineage>
</organism>
<feature type="domain" description="VOC" evidence="7">
    <location>
        <begin position="266"/>
        <end position="403"/>
    </location>
</feature>
<dbReference type="EMBL" id="JAZGSY010000401">
    <property type="protein sequence ID" value="KAL1836515.1"/>
    <property type="molecule type" value="Genomic_DNA"/>
</dbReference>
<dbReference type="InterPro" id="IPR002403">
    <property type="entry name" value="Cyt_P450_E_grp-IV"/>
</dbReference>
<keyword evidence="5 6" id="KW-0503">Monooxygenase</keyword>
<evidence type="ECO:0000313" key="8">
    <source>
        <dbReference type="EMBL" id="KAL1836515.1"/>
    </source>
</evidence>
<evidence type="ECO:0000256" key="4">
    <source>
        <dbReference type="ARBA" id="ARBA00023004"/>
    </source>
</evidence>
<evidence type="ECO:0000256" key="5">
    <source>
        <dbReference type="ARBA" id="ARBA00023033"/>
    </source>
</evidence>
<evidence type="ECO:0000256" key="2">
    <source>
        <dbReference type="ARBA" id="ARBA00010617"/>
    </source>
</evidence>
<dbReference type="Gene3D" id="3.10.180.10">
    <property type="entry name" value="2,3-Dihydroxybiphenyl 1,2-Dioxygenase, domain 1"/>
    <property type="match status" value="1"/>
</dbReference>
<keyword evidence="4 6" id="KW-0408">Iron</keyword>
<accession>A0ABR3V4H9</accession>
<dbReference type="SUPFAM" id="SSF54593">
    <property type="entry name" value="Glyoxalase/Bleomycin resistance protein/Dihydroxybiphenyl dioxygenase"/>
    <property type="match status" value="1"/>
</dbReference>
<name>A0ABR3V4H9_HUMIN</name>
<proteinExistence type="inferred from homology"/>
<sequence>MFCFVFCGRGSTEEKRWLVERLRREVEEGLVVKVAENGAESEGKNKEVTLAVDAATIEARCPLLVSCYKETVRWVVHQLATRTVMSDTVLRDPRGNGREYLLKTGTLVQMAFGVGHGMEEYWGPRVDEVDLERFVSDGKKASSEGGGDAEGPGSARAMRTAFQPFGGGIHQCPGRRFAFVEIMAFIATMVLDYDIEPLEDGVPEFAALPMVAAVAKPANDGQGFGVRICRRKGWEGVRWSYKSHISPTNPTNQPYQPTPTMSESAAPTFILNLSTASPDQAVRFYTSLSFTHLPDWSYPGKTASFLLPAPNSHVGLMVHAKDQFKTFLPYGKAVANTRASAQALLSIMVKSKEEVDEWIEKVKATGVGRVDQVVFNGDYGVSMGMYTRSWEDGDGNAWEVFCMLAGAGGKEGEGEEEKKE</sequence>
<dbReference type="PROSITE" id="PS00086">
    <property type="entry name" value="CYTOCHROME_P450"/>
    <property type="match status" value="1"/>
</dbReference>
<dbReference type="InterPro" id="IPR001128">
    <property type="entry name" value="Cyt_P450"/>
</dbReference>
<evidence type="ECO:0000259" key="7">
    <source>
        <dbReference type="PROSITE" id="PS51819"/>
    </source>
</evidence>
<dbReference type="PANTHER" id="PTHR47582">
    <property type="entry name" value="P450, PUTATIVE (EUROFUNG)-RELATED"/>
    <property type="match status" value="1"/>
</dbReference>
<dbReference type="InterPro" id="IPR017972">
    <property type="entry name" value="Cyt_P450_CS"/>
</dbReference>
<dbReference type="Proteomes" id="UP001583172">
    <property type="component" value="Unassembled WGS sequence"/>
</dbReference>
<dbReference type="InterPro" id="IPR037523">
    <property type="entry name" value="VOC_core"/>
</dbReference>
<dbReference type="PROSITE" id="PS51819">
    <property type="entry name" value="VOC"/>
    <property type="match status" value="1"/>
</dbReference>
<keyword evidence="6" id="KW-0349">Heme</keyword>
<comment type="caution">
    <text evidence="8">The sequence shown here is derived from an EMBL/GenBank/DDBJ whole genome shotgun (WGS) entry which is preliminary data.</text>
</comment>
<dbReference type="InterPro" id="IPR036396">
    <property type="entry name" value="Cyt_P450_sf"/>
</dbReference>
<reference evidence="8 9" key="1">
    <citation type="journal article" date="2024" name="Commun. Biol.">
        <title>Comparative genomic analysis of thermophilic fungi reveals convergent evolutionary adaptations and gene losses.</title>
        <authorList>
            <person name="Steindorff A.S."/>
            <person name="Aguilar-Pontes M.V."/>
            <person name="Robinson A.J."/>
            <person name="Andreopoulos B."/>
            <person name="LaButti K."/>
            <person name="Kuo A."/>
            <person name="Mondo S."/>
            <person name="Riley R."/>
            <person name="Otillar R."/>
            <person name="Haridas S."/>
            <person name="Lipzen A."/>
            <person name="Grimwood J."/>
            <person name="Schmutz J."/>
            <person name="Clum A."/>
            <person name="Reid I.D."/>
            <person name="Moisan M.C."/>
            <person name="Butler G."/>
            <person name="Nguyen T.T.M."/>
            <person name="Dewar K."/>
            <person name="Conant G."/>
            <person name="Drula E."/>
            <person name="Henrissat B."/>
            <person name="Hansel C."/>
            <person name="Singer S."/>
            <person name="Hutchinson M.I."/>
            <person name="de Vries R.P."/>
            <person name="Natvig D.O."/>
            <person name="Powell A.J."/>
            <person name="Tsang A."/>
            <person name="Grigoriev I.V."/>
        </authorList>
    </citation>
    <scope>NUCLEOTIDE SEQUENCE [LARGE SCALE GENOMIC DNA]</scope>
    <source>
        <strain evidence="8 9">CBS 620.91</strain>
    </source>
</reference>